<comment type="caution">
    <text evidence="2">The sequence shown here is derived from an EMBL/GenBank/DDBJ whole genome shotgun (WGS) entry which is preliminary data.</text>
</comment>
<dbReference type="AlphaFoldDB" id="A0A0F4GMS7"/>
<keyword evidence="3" id="KW-1185">Reference proteome</keyword>
<dbReference type="Pfam" id="PF13875">
    <property type="entry name" value="DUF4202"/>
    <property type="match status" value="1"/>
</dbReference>
<gene>
    <name evidence="2" type="ORF">TI39_contig397g00022</name>
</gene>
<protein>
    <submittedName>
        <fullName evidence="2">Glutamyl-tRNA synthetase like protein</fullName>
    </submittedName>
</protein>
<name>A0A0F4GMS7_9PEZI</name>
<evidence type="ECO:0000313" key="2">
    <source>
        <dbReference type="EMBL" id="KJX98706.1"/>
    </source>
</evidence>
<dbReference type="OrthoDB" id="417697at2759"/>
<keyword evidence="2" id="KW-0030">Aminoacyl-tRNA synthetase</keyword>
<dbReference type="EMBL" id="LAFY01000389">
    <property type="protein sequence ID" value="KJX98706.1"/>
    <property type="molecule type" value="Genomic_DNA"/>
</dbReference>
<accession>A0A0F4GMS7</accession>
<organism evidence="2 3">
    <name type="scientific">Zymoseptoria brevis</name>
    <dbReference type="NCBI Taxonomy" id="1047168"/>
    <lineage>
        <taxon>Eukaryota</taxon>
        <taxon>Fungi</taxon>
        <taxon>Dikarya</taxon>
        <taxon>Ascomycota</taxon>
        <taxon>Pezizomycotina</taxon>
        <taxon>Dothideomycetes</taxon>
        <taxon>Dothideomycetidae</taxon>
        <taxon>Mycosphaerellales</taxon>
        <taxon>Mycosphaerellaceae</taxon>
        <taxon>Zymoseptoria</taxon>
    </lineage>
</organism>
<evidence type="ECO:0000313" key="3">
    <source>
        <dbReference type="Proteomes" id="UP000033647"/>
    </source>
</evidence>
<feature type="region of interest" description="Disordered" evidence="1">
    <location>
        <begin position="1"/>
        <end position="45"/>
    </location>
</feature>
<reference evidence="2 3" key="1">
    <citation type="submission" date="2015-03" db="EMBL/GenBank/DDBJ databases">
        <title>RNA-seq based gene annotation and comparative genomics of four Zymoseptoria species reveal species-specific pathogenicity related genes and transposable element activity.</title>
        <authorList>
            <person name="Grandaubert J."/>
            <person name="Bhattacharyya A."/>
            <person name="Stukenbrock E.H."/>
        </authorList>
    </citation>
    <scope>NUCLEOTIDE SEQUENCE [LARGE SCALE GENOMIC DNA]</scope>
    <source>
        <strain evidence="2 3">Zb18110</strain>
    </source>
</reference>
<dbReference type="Proteomes" id="UP000033647">
    <property type="component" value="Unassembled WGS sequence"/>
</dbReference>
<evidence type="ECO:0000256" key="1">
    <source>
        <dbReference type="SAM" id="MobiDB-lite"/>
    </source>
</evidence>
<proteinExistence type="predicted"/>
<sequence length="208" mass="23608">MSSSSPSSSKQEDRFTTARNELYQSHSLDPNTHTLPSGSTQPYETHYAEKMESFLSQRSPSASEVLRLAIIGQHFRRWEVPRSSYPDGKPGYLRWRSDLKKRQAAQVGGILMSSGYDSDETDRCRALIEKEGLKKAEEDEEVQVLEDVACLVFLDDQFEEFKEKHDEEKMVGILKKTWGKMSERGRELAMGLPMTDEARALVGKALEG</sequence>
<dbReference type="PANTHER" id="PTHR41729">
    <property type="entry name" value="GLUTAMYL-TRNA SYNTHETASE"/>
    <property type="match status" value="1"/>
</dbReference>
<dbReference type="InterPro" id="IPR025255">
    <property type="entry name" value="DUF4202"/>
</dbReference>
<dbReference type="STRING" id="1047168.A0A0F4GMS7"/>
<feature type="compositionally biased region" description="Polar residues" evidence="1">
    <location>
        <begin position="17"/>
        <end position="43"/>
    </location>
</feature>
<keyword evidence="2" id="KW-0436">Ligase</keyword>
<dbReference type="GO" id="GO:0004812">
    <property type="term" value="F:aminoacyl-tRNA ligase activity"/>
    <property type="evidence" value="ECO:0007669"/>
    <property type="project" value="UniProtKB-KW"/>
</dbReference>
<dbReference type="PANTHER" id="PTHR41729:SF1">
    <property type="entry name" value="GLUTAMYL-TRNA SYNTHETASE"/>
    <property type="match status" value="1"/>
</dbReference>